<dbReference type="EMBL" id="JOJR01000057">
    <property type="protein sequence ID" value="RCN47720.1"/>
    <property type="molecule type" value="Genomic_DNA"/>
</dbReference>
<dbReference type="OrthoDB" id="9997116at2759"/>
<dbReference type="Proteomes" id="UP000252519">
    <property type="component" value="Unassembled WGS sequence"/>
</dbReference>
<dbReference type="STRING" id="29170.A0A368GXI0"/>
<gene>
    <name evidence="1" type="ORF">ANCCAN_06184</name>
</gene>
<organism evidence="1 2">
    <name type="scientific">Ancylostoma caninum</name>
    <name type="common">Dog hookworm</name>
    <dbReference type="NCBI Taxonomy" id="29170"/>
    <lineage>
        <taxon>Eukaryota</taxon>
        <taxon>Metazoa</taxon>
        <taxon>Ecdysozoa</taxon>
        <taxon>Nematoda</taxon>
        <taxon>Chromadorea</taxon>
        <taxon>Rhabditida</taxon>
        <taxon>Rhabditina</taxon>
        <taxon>Rhabditomorpha</taxon>
        <taxon>Strongyloidea</taxon>
        <taxon>Ancylostomatidae</taxon>
        <taxon>Ancylostomatinae</taxon>
        <taxon>Ancylostoma</taxon>
    </lineage>
</organism>
<name>A0A368GXI0_ANCCA</name>
<evidence type="ECO:0000313" key="2">
    <source>
        <dbReference type="Proteomes" id="UP000252519"/>
    </source>
</evidence>
<protein>
    <submittedName>
        <fullName evidence="1">Uncharacterized protein</fullName>
    </submittedName>
</protein>
<comment type="caution">
    <text evidence="1">The sequence shown here is derived from an EMBL/GenBank/DDBJ whole genome shotgun (WGS) entry which is preliminary data.</text>
</comment>
<sequence>MCAGNTVSAVYGETIDARDTDNLSTRAVLAPRNRNVNQLNGEVLAQMNGVERVYKSIDEAVTKDPSDAINFQPVFLVRLACRRMRCELKRVLL</sequence>
<reference evidence="1 2" key="1">
    <citation type="submission" date="2014-10" db="EMBL/GenBank/DDBJ databases">
        <title>Draft genome of the hookworm Ancylostoma caninum.</title>
        <authorList>
            <person name="Mitreva M."/>
        </authorList>
    </citation>
    <scope>NUCLEOTIDE SEQUENCE [LARGE SCALE GENOMIC DNA]</scope>
    <source>
        <strain evidence="1 2">Baltimore</strain>
    </source>
</reference>
<proteinExistence type="predicted"/>
<dbReference type="AlphaFoldDB" id="A0A368GXI0"/>
<keyword evidence="2" id="KW-1185">Reference proteome</keyword>
<evidence type="ECO:0000313" key="1">
    <source>
        <dbReference type="EMBL" id="RCN47720.1"/>
    </source>
</evidence>
<accession>A0A368GXI0</accession>